<evidence type="ECO:0000256" key="2">
    <source>
        <dbReference type="ARBA" id="ARBA00022475"/>
    </source>
</evidence>
<keyword evidence="13" id="KW-1185">Reference proteome</keyword>
<sequence>MMKTIRFNALRPKFLLLCLLLLAVPSLLLGYLAYNTSKQQLDASGQAQLKNSVRLGIAMINNLDKEVKAGHLTLEQAQDMFREEILGPKGTDNTRPINFKYVVGQSGYLYAVDKSGISVMNPANEGADMNTIVTEDGVEMGKTIIELGTAGGGFYTYIWNNPVSGEDETKISYVEMDENWGWIVGSGAYMSEFNQGANEVLRILVMTLAISLAIGAIAAGLFVNSIVKPISVMARQVEKVADGDLTMEPMTVKNKDEVGRLAEGFNTMTGNLRALIRHVSGSSEQVAASSEELNASAQQTSKATEQIALSAQEVAVGAEQQVKTANDANEVVSEISKGMEQVAHSIQAVAEAAVSANEETVKGHEVVKQTAEQMSVVQERVEATAQVIHTLGEKSGEIGEVISLITEIANQTNLLALNAAIEAARAGEDGKGFAVVANEVRKLAGQSSVAADKIRLMIQDIQNETRGAVTAILEGTRAVDEGLRQTRETGDSFRIITRMIGEVSSQSQEVSAVVQEVSASSQNMVAMIEAVALISDQTAGNSQSMAAASEEQLASMEEITASAANLASMAEELQSLVTKFKA</sequence>
<dbReference type="Proteomes" id="UP000681162">
    <property type="component" value="Unassembled WGS sequence"/>
</dbReference>
<keyword evidence="5 9" id="KW-0472">Membrane</keyword>
<evidence type="ECO:0000256" key="5">
    <source>
        <dbReference type="ARBA" id="ARBA00023136"/>
    </source>
</evidence>
<dbReference type="Pfam" id="PF17200">
    <property type="entry name" value="sCache_2"/>
    <property type="match status" value="1"/>
</dbReference>
<organism evidence="12 13">
    <name type="scientific">Paenibacillus antibioticophila</name>
    <dbReference type="NCBI Taxonomy" id="1274374"/>
    <lineage>
        <taxon>Bacteria</taxon>
        <taxon>Bacillati</taxon>
        <taxon>Bacillota</taxon>
        <taxon>Bacilli</taxon>
        <taxon>Bacillales</taxon>
        <taxon>Paenibacillaceae</taxon>
        <taxon>Paenibacillus</taxon>
    </lineage>
</organism>
<feature type="domain" description="Methyl-accepting transducer" evidence="10">
    <location>
        <begin position="296"/>
        <end position="532"/>
    </location>
</feature>
<gene>
    <name evidence="12" type="ORF">J41TS12_18970</name>
</gene>
<evidence type="ECO:0000256" key="4">
    <source>
        <dbReference type="ARBA" id="ARBA00022989"/>
    </source>
</evidence>
<evidence type="ECO:0000256" key="1">
    <source>
        <dbReference type="ARBA" id="ARBA00004651"/>
    </source>
</evidence>
<evidence type="ECO:0000256" key="7">
    <source>
        <dbReference type="ARBA" id="ARBA00029447"/>
    </source>
</evidence>
<comment type="similarity">
    <text evidence="7">Belongs to the methyl-accepting chemotaxis (MCP) protein family.</text>
</comment>
<dbReference type="SMART" id="SM00304">
    <property type="entry name" value="HAMP"/>
    <property type="match status" value="1"/>
</dbReference>
<dbReference type="CDD" id="cd11386">
    <property type="entry name" value="MCP_signal"/>
    <property type="match status" value="1"/>
</dbReference>
<protein>
    <submittedName>
        <fullName evidence="12">Chemotaxis protein</fullName>
    </submittedName>
</protein>
<evidence type="ECO:0000259" key="11">
    <source>
        <dbReference type="PROSITE" id="PS50885"/>
    </source>
</evidence>
<dbReference type="SUPFAM" id="SSF58104">
    <property type="entry name" value="Methyl-accepting chemotaxis protein (MCP) signaling domain"/>
    <property type="match status" value="1"/>
</dbReference>
<dbReference type="PROSITE" id="PS50111">
    <property type="entry name" value="CHEMOTAXIS_TRANSDUC_2"/>
    <property type="match status" value="1"/>
</dbReference>
<comment type="subcellular location">
    <subcellularLocation>
        <location evidence="1">Cell membrane</location>
        <topology evidence="1">Multi-pass membrane protein</topology>
    </subcellularLocation>
</comment>
<dbReference type="Pfam" id="PF00015">
    <property type="entry name" value="MCPsignal"/>
    <property type="match status" value="1"/>
</dbReference>
<dbReference type="PROSITE" id="PS50885">
    <property type="entry name" value="HAMP"/>
    <property type="match status" value="1"/>
</dbReference>
<dbReference type="PANTHER" id="PTHR32089">
    <property type="entry name" value="METHYL-ACCEPTING CHEMOTAXIS PROTEIN MCPB"/>
    <property type="match status" value="1"/>
</dbReference>
<dbReference type="RefSeq" id="WP_212939353.1">
    <property type="nucleotide sequence ID" value="NZ_BORR01000006.1"/>
</dbReference>
<proteinExistence type="inferred from homology"/>
<dbReference type="InterPro" id="IPR004089">
    <property type="entry name" value="MCPsignal_dom"/>
</dbReference>
<dbReference type="GO" id="GO:0007165">
    <property type="term" value="P:signal transduction"/>
    <property type="evidence" value="ECO:0007669"/>
    <property type="project" value="UniProtKB-KW"/>
</dbReference>
<dbReference type="GO" id="GO:0005886">
    <property type="term" value="C:plasma membrane"/>
    <property type="evidence" value="ECO:0007669"/>
    <property type="project" value="UniProtKB-SubCell"/>
</dbReference>
<name>A0A919XRF2_9BACL</name>
<dbReference type="EMBL" id="BORR01000006">
    <property type="protein sequence ID" value="GIO37036.1"/>
    <property type="molecule type" value="Genomic_DNA"/>
</dbReference>
<keyword evidence="6 8" id="KW-0807">Transducer</keyword>
<comment type="caution">
    <text evidence="12">The sequence shown here is derived from an EMBL/GenBank/DDBJ whole genome shotgun (WGS) entry which is preliminary data.</text>
</comment>
<feature type="domain" description="HAMP" evidence="11">
    <location>
        <begin position="224"/>
        <end position="277"/>
    </location>
</feature>
<dbReference type="Gene3D" id="6.10.340.10">
    <property type="match status" value="1"/>
</dbReference>
<feature type="transmembrane region" description="Helical" evidence="9">
    <location>
        <begin position="200"/>
        <end position="223"/>
    </location>
</feature>
<accession>A0A919XRF2</accession>
<dbReference type="Gene3D" id="1.10.287.950">
    <property type="entry name" value="Methyl-accepting chemotaxis protein"/>
    <property type="match status" value="1"/>
</dbReference>
<evidence type="ECO:0000259" key="10">
    <source>
        <dbReference type="PROSITE" id="PS50111"/>
    </source>
</evidence>
<evidence type="ECO:0000256" key="8">
    <source>
        <dbReference type="PROSITE-ProRule" id="PRU00284"/>
    </source>
</evidence>
<reference evidence="12 13" key="1">
    <citation type="submission" date="2021-03" db="EMBL/GenBank/DDBJ databases">
        <title>Antimicrobial resistance genes in bacteria isolated from Japanese honey, and their potential for conferring macrolide and lincosamide resistance in the American foulbrood pathogen Paenibacillus larvae.</title>
        <authorList>
            <person name="Okamoto M."/>
            <person name="Kumagai M."/>
            <person name="Kanamori H."/>
            <person name="Takamatsu D."/>
        </authorList>
    </citation>
    <scope>NUCLEOTIDE SEQUENCE [LARGE SCALE GENOMIC DNA]</scope>
    <source>
        <strain evidence="12 13">J41TS12</strain>
    </source>
</reference>
<evidence type="ECO:0000313" key="13">
    <source>
        <dbReference type="Proteomes" id="UP000681162"/>
    </source>
</evidence>
<dbReference type="InterPro" id="IPR033480">
    <property type="entry name" value="sCache_2"/>
</dbReference>
<dbReference type="SMART" id="SM01049">
    <property type="entry name" value="Cache_2"/>
    <property type="match status" value="1"/>
</dbReference>
<dbReference type="PANTHER" id="PTHR32089:SF112">
    <property type="entry name" value="LYSOZYME-LIKE PROTEIN-RELATED"/>
    <property type="match status" value="1"/>
</dbReference>
<evidence type="ECO:0000313" key="12">
    <source>
        <dbReference type="EMBL" id="GIO37036.1"/>
    </source>
</evidence>
<dbReference type="Pfam" id="PF00672">
    <property type="entry name" value="HAMP"/>
    <property type="match status" value="1"/>
</dbReference>
<dbReference type="AlphaFoldDB" id="A0A919XRF2"/>
<dbReference type="SMART" id="SM00283">
    <property type="entry name" value="MA"/>
    <property type="match status" value="1"/>
</dbReference>
<dbReference type="CDD" id="cd06225">
    <property type="entry name" value="HAMP"/>
    <property type="match status" value="1"/>
</dbReference>
<evidence type="ECO:0000256" key="6">
    <source>
        <dbReference type="ARBA" id="ARBA00023224"/>
    </source>
</evidence>
<dbReference type="Gene3D" id="3.30.450.20">
    <property type="entry name" value="PAS domain"/>
    <property type="match status" value="1"/>
</dbReference>
<keyword evidence="3 9" id="KW-0812">Transmembrane</keyword>
<evidence type="ECO:0000256" key="3">
    <source>
        <dbReference type="ARBA" id="ARBA00022692"/>
    </source>
</evidence>
<evidence type="ECO:0000256" key="9">
    <source>
        <dbReference type="SAM" id="Phobius"/>
    </source>
</evidence>
<keyword evidence="4 9" id="KW-1133">Transmembrane helix</keyword>
<keyword evidence="2" id="KW-1003">Cell membrane</keyword>
<dbReference type="InterPro" id="IPR003660">
    <property type="entry name" value="HAMP_dom"/>
</dbReference>